<feature type="transmembrane region" description="Helical" evidence="1">
    <location>
        <begin position="45"/>
        <end position="71"/>
    </location>
</feature>
<dbReference type="PANTHER" id="PTHR40089">
    <property type="entry name" value="ETHANOLAMINE UTILIZATION PROTEIN EUTH"/>
    <property type="match status" value="1"/>
</dbReference>
<gene>
    <name evidence="2" type="ORF">A6F49_02655</name>
</gene>
<keyword evidence="1" id="KW-0472">Membrane</keyword>
<evidence type="ECO:0000313" key="2">
    <source>
        <dbReference type="EMBL" id="OAV51029.1"/>
    </source>
</evidence>
<dbReference type="Proteomes" id="UP000078292">
    <property type="component" value="Unassembled WGS sequence"/>
</dbReference>
<dbReference type="InterPro" id="IPR007441">
    <property type="entry name" value="EutH"/>
</dbReference>
<dbReference type="Pfam" id="PF04346">
    <property type="entry name" value="EutH"/>
    <property type="match status" value="1"/>
</dbReference>
<dbReference type="EMBL" id="LXEY01000118">
    <property type="protein sequence ID" value="OAV51029.1"/>
    <property type="molecule type" value="Genomic_DNA"/>
</dbReference>
<keyword evidence="1" id="KW-0812">Transmembrane</keyword>
<dbReference type="AlphaFoldDB" id="A0A1B7LUF8"/>
<sequence>MELLGEIIIYIMMLSLLIGATTHMIRPASPLGLEFREGILMMGHIFIPIAGVMTLMPLLVPAINTVVAPLYSAMHSDAAIAVSTFIPGDLGSYHLGHAVADSHGAWILAYTVSTTAGATIAFCIPVGLATLQQRDHKYLALGVMAGFLAIPFASFITALILLQTGVPLREGLDATGPGTRPFDLSVTEILLNLIPLAVVMGLLSLALRFFTQGMIRAFMIFGRALQIITTTAVALSIVEYFTGAFSTLFGSWPLAPFTADADDQFRALEIVGYIAVMLAGAFPLIFMIRKVLAKPLQAIGQRIGISEAGIAGFLAATANAVALLKLVQQMPPKDKVLTLAFMVSATFALGDYLAFTATFQPNMIIAMVIGKIGGGLIAVGFAIWLALPYARRLEQADIEADLAAEKEALAAEEAMAQTEEPILVGQNSSSTS</sequence>
<feature type="transmembrane region" description="Helical" evidence="1">
    <location>
        <begin position="270"/>
        <end position="292"/>
    </location>
</feature>
<feature type="transmembrane region" description="Helical" evidence="1">
    <location>
        <begin position="231"/>
        <end position="250"/>
    </location>
</feature>
<feature type="transmembrane region" description="Helical" evidence="1">
    <location>
        <begin position="7"/>
        <end position="25"/>
    </location>
</feature>
<feature type="transmembrane region" description="Helical" evidence="1">
    <location>
        <begin position="189"/>
        <end position="210"/>
    </location>
</feature>
<dbReference type="GO" id="GO:0005886">
    <property type="term" value="C:plasma membrane"/>
    <property type="evidence" value="ECO:0007669"/>
    <property type="project" value="TreeGrafter"/>
</dbReference>
<feature type="transmembrane region" description="Helical" evidence="1">
    <location>
        <begin position="107"/>
        <end position="131"/>
    </location>
</feature>
<dbReference type="STRING" id="1837282.A6F49_02655"/>
<dbReference type="GO" id="GO:0034228">
    <property type="term" value="F:ethanolamine transmembrane transporter activity"/>
    <property type="evidence" value="ECO:0007669"/>
    <property type="project" value="InterPro"/>
</dbReference>
<feature type="transmembrane region" description="Helical" evidence="1">
    <location>
        <begin position="336"/>
        <end position="355"/>
    </location>
</feature>
<dbReference type="RefSeq" id="WP_043055865.1">
    <property type="nucleotide sequence ID" value="NZ_LXEY01000118.1"/>
</dbReference>
<dbReference type="OrthoDB" id="9778282at2"/>
<feature type="transmembrane region" description="Helical" evidence="1">
    <location>
        <begin position="138"/>
        <end position="162"/>
    </location>
</feature>
<comment type="caution">
    <text evidence="2">The sequence shown here is derived from an EMBL/GenBank/DDBJ whole genome shotgun (WGS) entry which is preliminary data.</text>
</comment>
<dbReference type="PANTHER" id="PTHR40089:SF1">
    <property type="entry name" value="ETHANOLAMINE PERMEASE EUTH-RELATED"/>
    <property type="match status" value="1"/>
</dbReference>
<keyword evidence="3" id="KW-1185">Reference proteome</keyword>
<reference evidence="2 3" key="1">
    <citation type="submission" date="2016-04" db="EMBL/GenBank/DDBJ databases">
        <title>First whole genome shotgun sequence of the bacterium Enteractinococcus sp. strain UASWS1574.</title>
        <authorList>
            <person name="Crovadore J."/>
            <person name="Chablais R."/>
            <person name="Lefort F."/>
        </authorList>
    </citation>
    <scope>NUCLEOTIDE SEQUENCE [LARGE SCALE GENOMIC DNA]</scope>
    <source>
        <strain evidence="2 3">UASWS1574</strain>
    </source>
</reference>
<dbReference type="PIRSF" id="PIRSF019466">
    <property type="entry name" value="EutH"/>
    <property type="match status" value="1"/>
</dbReference>
<proteinExistence type="predicted"/>
<accession>A0A1B7LUF8</accession>
<organism evidence="2 3">
    <name type="scientific">Enteractinococcus helveticum</name>
    <dbReference type="NCBI Taxonomy" id="1837282"/>
    <lineage>
        <taxon>Bacteria</taxon>
        <taxon>Bacillati</taxon>
        <taxon>Actinomycetota</taxon>
        <taxon>Actinomycetes</taxon>
        <taxon>Micrococcales</taxon>
        <taxon>Micrococcaceae</taxon>
    </lineage>
</organism>
<feature type="transmembrane region" description="Helical" evidence="1">
    <location>
        <begin position="364"/>
        <end position="387"/>
    </location>
</feature>
<evidence type="ECO:0000313" key="3">
    <source>
        <dbReference type="Proteomes" id="UP000078292"/>
    </source>
</evidence>
<keyword evidence="1" id="KW-1133">Transmembrane helix</keyword>
<evidence type="ECO:0000256" key="1">
    <source>
        <dbReference type="SAM" id="Phobius"/>
    </source>
</evidence>
<protein>
    <submittedName>
        <fullName evidence="2">Ethanolamine utilization protein EutH</fullName>
    </submittedName>
</protein>
<name>A0A1B7LUF8_9MICC</name>